<dbReference type="GO" id="GO:0005694">
    <property type="term" value="C:chromosome"/>
    <property type="evidence" value="ECO:0007669"/>
    <property type="project" value="TreeGrafter"/>
</dbReference>
<evidence type="ECO:0000256" key="5">
    <source>
        <dbReference type="RuleBase" id="RU003651"/>
    </source>
</evidence>
<dbReference type="Proteomes" id="UP000005204">
    <property type="component" value="Unassembled WGS sequence"/>
</dbReference>
<dbReference type="KEGG" id="bmor:732909"/>
<dbReference type="Pfam" id="PF00004">
    <property type="entry name" value="AAA"/>
    <property type="match status" value="1"/>
</dbReference>
<reference evidence="8" key="3">
    <citation type="submission" date="2022-06" db="UniProtKB">
        <authorList>
            <consortium name="EnsemblMetazoa"/>
        </authorList>
    </citation>
    <scope>IDENTIFICATION</scope>
    <source>
        <strain evidence="8">p50T (Dazao)</strain>
    </source>
</reference>
<dbReference type="InterPro" id="IPR003959">
    <property type="entry name" value="ATPase_AAA_core"/>
</dbReference>
<feature type="domain" description="AAA+ ATPase" evidence="6">
    <location>
        <begin position="158"/>
        <end position="310"/>
    </location>
</feature>
<proteinExistence type="evidence at transcript level"/>
<evidence type="ECO:0000313" key="7">
    <source>
        <dbReference type="EMBL" id="ABF51274.1"/>
    </source>
</evidence>
<dbReference type="EnsemblMetazoa" id="NM_001046910.1">
    <property type="protein sequence ID" value="NP_001040375.1"/>
    <property type="gene ID" value="LOC732909"/>
</dbReference>
<keyword evidence="3 5" id="KW-0067">ATP-binding</keyword>
<evidence type="ECO:0000256" key="1">
    <source>
        <dbReference type="ARBA" id="ARBA00007271"/>
    </source>
</evidence>
<dbReference type="InterPro" id="IPR003593">
    <property type="entry name" value="AAA+_ATPase"/>
</dbReference>
<comment type="similarity">
    <text evidence="1">Belongs to the AAA ATPase family. PCH2 subfamily.</text>
</comment>
<dbReference type="SMART" id="SM00382">
    <property type="entry name" value="AAA"/>
    <property type="match status" value="1"/>
</dbReference>
<keyword evidence="2 5" id="KW-0547">Nucleotide-binding</keyword>
<dbReference type="Pfam" id="PF23242">
    <property type="entry name" value="AAA_lid_TRIP13_C"/>
    <property type="match status" value="1"/>
</dbReference>
<evidence type="ECO:0000256" key="3">
    <source>
        <dbReference type="ARBA" id="ARBA00022840"/>
    </source>
</evidence>
<keyword evidence="9" id="KW-1185">Reference proteome</keyword>
<dbReference type="PROSITE" id="PS00674">
    <property type="entry name" value="AAA"/>
    <property type="match status" value="1"/>
</dbReference>
<dbReference type="InterPro" id="IPR001270">
    <property type="entry name" value="ClpA/B"/>
</dbReference>
<dbReference type="Gene3D" id="3.40.50.300">
    <property type="entry name" value="P-loop containing nucleotide triphosphate hydrolases"/>
    <property type="match status" value="1"/>
</dbReference>
<dbReference type="EMBL" id="DQ443185">
    <property type="protein sequence ID" value="ABF51274.1"/>
    <property type="molecule type" value="mRNA"/>
</dbReference>
<dbReference type="FunCoup" id="Q1HQ67">
    <property type="interactions" value="1213"/>
</dbReference>
<dbReference type="InterPro" id="IPR044539">
    <property type="entry name" value="Pch2-like"/>
</dbReference>
<dbReference type="Pfam" id="PF23563">
    <property type="entry name" value="TRIP13_N"/>
    <property type="match status" value="1"/>
</dbReference>
<dbReference type="STRING" id="7091.Q1HQ67"/>
<dbReference type="InParanoid" id="Q1HQ67"/>
<dbReference type="GO" id="GO:0016887">
    <property type="term" value="F:ATP hydrolysis activity"/>
    <property type="evidence" value="ECO:0007669"/>
    <property type="project" value="InterPro"/>
</dbReference>
<evidence type="ECO:0000256" key="4">
    <source>
        <dbReference type="ARBA" id="ARBA00023254"/>
    </source>
</evidence>
<dbReference type="PRINTS" id="PR00300">
    <property type="entry name" value="CLPPROTEASEA"/>
</dbReference>
<evidence type="ECO:0000313" key="8">
    <source>
        <dbReference type="EnsemblMetazoa" id="NP_001040375.1"/>
    </source>
</evidence>
<reference evidence="7" key="1">
    <citation type="submission" date="2006-03" db="EMBL/GenBank/DDBJ databases">
        <title>Blast silkworm EST database for functional genes.</title>
        <authorList>
            <person name="Niu B.L."/>
            <person name="Meng Z.Q."/>
            <person name="Weng H.B."/>
            <person name="Shen W.F."/>
            <person name="He L.H."/>
            <person name="Zheng K.F."/>
            <person name="Ye S.T."/>
            <person name="Lin T.B."/>
            <person name="Chen J.E."/>
        </authorList>
    </citation>
    <scope>NUCLEOTIDE SEQUENCE</scope>
</reference>
<dbReference type="InterPro" id="IPR003960">
    <property type="entry name" value="ATPase_AAA_CS"/>
</dbReference>
<dbReference type="InterPro" id="IPR058249">
    <property type="entry name" value="Pch2_C"/>
</dbReference>
<dbReference type="GO" id="GO:0005524">
    <property type="term" value="F:ATP binding"/>
    <property type="evidence" value="ECO:0007669"/>
    <property type="project" value="UniProtKB-KW"/>
</dbReference>
<sequence>MNLKNSLHVEVAQKRESRLCKDRIKDLVHSHLANYVCLTPGASITGPELEENIELQEHVHSITFCDVDHHTEVSATAVDLIYHVYKLDTFGVETDTMTDASTGEEFAAADVWSLPAQDFHGLWENLVYDTKLKEDTVRFVETALDFADRGVDPHIVSCNRVVLLHGPPGTGKTSLCRALAQKLAIRLGDRFPRARLVEINAHGLFSKWFAESGKLVARLFERVVEIVSDRRLLAVVLVDEVESLAAARRAAIAGLEPSDSIRAVNALLTQLDRLRRFPNVLVLTTSNVTGAIDVAFVDRADLKRLVGPPSARAAYQVLSGCCSELMARGVITQRERVFSLCVLESARFAESAGSRASVRLWGLAQEAAARGLSGRALRRLPVLATLQGRGMKAPDLLIFIEWLYAALHQYLEDATQLDDEHNQRPPPVVVTNGH</sequence>
<dbReference type="AlphaFoldDB" id="Q1HQ67"/>
<dbReference type="PANTHER" id="PTHR45991:SF1">
    <property type="entry name" value="PACHYTENE CHECKPOINT PROTEIN 2 HOMOLOG"/>
    <property type="match status" value="1"/>
</dbReference>
<dbReference type="GO" id="GO:0005634">
    <property type="term" value="C:nucleus"/>
    <property type="evidence" value="ECO:0007669"/>
    <property type="project" value="TreeGrafter"/>
</dbReference>
<dbReference type="OrthoDB" id="10042665at2759"/>
<gene>
    <name evidence="8" type="primary">732909</name>
</gene>
<keyword evidence="4" id="KW-0469">Meiosis</keyword>
<accession>Q1HQ67</accession>
<dbReference type="GO" id="GO:0051598">
    <property type="term" value="P:meiotic recombination checkpoint signaling"/>
    <property type="evidence" value="ECO:0007669"/>
    <property type="project" value="TreeGrafter"/>
</dbReference>
<evidence type="ECO:0000259" key="6">
    <source>
        <dbReference type="SMART" id="SM00382"/>
    </source>
</evidence>
<dbReference type="InterPro" id="IPR027417">
    <property type="entry name" value="P-loop_NTPase"/>
</dbReference>
<dbReference type="SUPFAM" id="SSF52540">
    <property type="entry name" value="P-loop containing nucleoside triphosphate hydrolases"/>
    <property type="match status" value="1"/>
</dbReference>
<name>Q1HQ67_BOMMO</name>
<protein>
    <submittedName>
        <fullName evidence="7">AAA family ATPase</fullName>
    </submittedName>
</protein>
<evidence type="ECO:0000313" key="9">
    <source>
        <dbReference type="Proteomes" id="UP000005204"/>
    </source>
</evidence>
<dbReference type="PaxDb" id="7091-BGIBMGA012609-TA"/>
<evidence type="ECO:0000256" key="2">
    <source>
        <dbReference type="ARBA" id="ARBA00022741"/>
    </source>
</evidence>
<organism evidence="7">
    <name type="scientific">Bombyx mori</name>
    <name type="common">Silk moth</name>
    <dbReference type="NCBI Taxonomy" id="7091"/>
    <lineage>
        <taxon>Eukaryota</taxon>
        <taxon>Metazoa</taxon>
        <taxon>Ecdysozoa</taxon>
        <taxon>Arthropoda</taxon>
        <taxon>Hexapoda</taxon>
        <taxon>Insecta</taxon>
        <taxon>Pterygota</taxon>
        <taxon>Neoptera</taxon>
        <taxon>Endopterygota</taxon>
        <taxon>Lepidoptera</taxon>
        <taxon>Glossata</taxon>
        <taxon>Ditrysia</taxon>
        <taxon>Bombycoidea</taxon>
        <taxon>Bombycidae</taxon>
        <taxon>Bombycinae</taxon>
        <taxon>Bombyx</taxon>
    </lineage>
</organism>
<dbReference type="HOGENOM" id="CLU_028208_0_1_1"/>
<dbReference type="SMR" id="Q1HQ67"/>
<dbReference type="eggNOG" id="KOG0744">
    <property type="taxonomic scope" value="Eukaryota"/>
</dbReference>
<reference evidence="9" key="2">
    <citation type="journal article" date="2008" name="Insect Biochem. Mol. Biol.">
        <title>The genome of a lepidopteran model insect, the silkworm Bombyx mori.</title>
        <authorList>
            <consortium name="International Silkworm Genome Consortium"/>
        </authorList>
    </citation>
    <scope>NUCLEOTIDE SEQUENCE [LARGE SCALE GENOMIC DNA]</scope>
    <source>
        <strain evidence="9">p50T</strain>
    </source>
</reference>
<dbReference type="OMA" id="YMTQRPE"/>
<dbReference type="PANTHER" id="PTHR45991">
    <property type="entry name" value="PACHYTENE CHECKPOINT PROTEIN 2"/>
    <property type="match status" value="1"/>
</dbReference>
<dbReference type="GO" id="GO:0007131">
    <property type="term" value="P:reciprocal meiotic recombination"/>
    <property type="evidence" value="ECO:0007669"/>
    <property type="project" value="TreeGrafter"/>
</dbReference>
<dbReference type="FunFam" id="3.40.50.300:FF:001494">
    <property type="entry name" value="Pachytene checkpoint component Pch2"/>
    <property type="match status" value="1"/>
</dbReference>